<dbReference type="EMBL" id="CP000850">
    <property type="protein sequence ID" value="ABV98291.1"/>
    <property type="molecule type" value="Genomic_DNA"/>
</dbReference>
<proteinExistence type="predicted"/>
<dbReference type="KEGG" id="saq:Sare_2442"/>
<name>A8M329_SALAI</name>
<gene>
    <name evidence="1" type="ordered locus">Sare_2442</name>
</gene>
<dbReference type="HOGENOM" id="CLU_2668859_0_0_11"/>
<accession>A8M329</accession>
<dbReference type="PATRIC" id="fig|391037.6.peg.2478"/>
<reference evidence="1" key="1">
    <citation type="submission" date="2007-10" db="EMBL/GenBank/DDBJ databases">
        <title>Complete sequence of Salinispora arenicola CNS-205.</title>
        <authorList>
            <consortium name="US DOE Joint Genome Institute"/>
            <person name="Copeland A."/>
            <person name="Lucas S."/>
            <person name="Lapidus A."/>
            <person name="Barry K."/>
            <person name="Glavina del Rio T."/>
            <person name="Dalin E."/>
            <person name="Tice H."/>
            <person name="Pitluck S."/>
            <person name="Foster B."/>
            <person name="Schmutz J."/>
            <person name="Larimer F."/>
            <person name="Land M."/>
            <person name="Hauser L."/>
            <person name="Kyrpides N."/>
            <person name="Ivanova N."/>
            <person name="Jensen P.R."/>
            <person name="Moore B.S."/>
            <person name="Penn K."/>
            <person name="Jenkins C."/>
            <person name="Udwary D."/>
            <person name="Xiang L."/>
            <person name="Gontang E."/>
            <person name="Richardson P."/>
        </authorList>
    </citation>
    <scope>NUCLEOTIDE SEQUENCE [LARGE SCALE GENOMIC DNA]</scope>
    <source>
        <strain evidence="1">CNS-205</strain>
    </source>
</reference>
<organism evidence="1">
    <name type="scientific">Salinispora arenicola (strain CNS-205)</name>
    <dbReference type="NCBI Taxonomy" id="391037"/>
    <lineage>
        <taxon>Bacteria</taxon>
        <taxon>Bacillati</taxon>
        <taxon>Actinomycetota</taxon>
        <taxon>Actinomycetes</taxon>
        <taxon>Micromonosporales</taxon>
        <taxon>Micromonosporaceae</taxon>
        <taxon>Salinispora</taxon>
    </lineage>
</organism>
<protein>
    <submittedName>
        <fullName evidence="1">Uncharacterized protein</fullName>
    </submittedName>
</protein>
<dbReference type="OrthoDB" id="3540446at2"/>
<sequence>MAYGRLLRAGLRDGKVLVESAPSVVADLARRIALITSPVDGRHLPAVDSVDHLTREAGQAQDVQGLGGRGAWNYR</sequence>
<evidence type="ECO:0000313" key="1">
    <source>
        <dbReference type="EMBL" id="ABV98291.1"/>
    </source>
</evidence>
<dbReference type="AlphaFoldDB" id="A8M329"/>